<keyword evidence="15" id="KW-1185">Reference proteome</keyword>
<proteinExistence type="inferred from homology"/>
<dbReference type="CDD" id="cd18793">
    <property type="entry name" value="SF2_C_SNF"/>
    <property type="match status" value="1"/>
</dbReference>
<dbReference type="AlphaFoldDB" id="A0A1E4TZ95"/>
<name>A0A1E4TZ95_PACTA</name>
<evidence type="ECO:0000313" key="14">
    <source>
        <dbReference type="EMBL" id="ODV97065.1"/>
    </source>
</evidence>
<dbReference type="PROSITE" id="PS51194">
    <property type="entry name" value="HELICASE_CTER"/>
    <property type="match status" value="1"/>
</dbReference>
<evidence type="ECO:0000256" key="1">
    <source>
        <dbReference type="ARBA" id="ARBA00004123"/>
    </source>
</evidence>
<feature type="compositionally biased region" description="Acidic residues" evidence="11">
    <location>
        <begin position="261"/>
        <end position="277"/>
    </location>
</feature>
<accession>A0A1E4TZ95</accession>
<keyword evidence="9" id="KW-0234">DNA repair</keyword>
<feature type="region of interest" description="Disordered" evidence="11">
    <location>
        <begin position="1082"/>
        <end position="1109"/>
    </location>
</feature>
<dbReference type="InterPro" id="IPR014001">
    <property type="entry name" value="Helicase_ATP-bd"/>
</dbReference>
<dbReference type="PANTHER" id="PTHR45629">
    <property type="entry name" value="SNF2/RAD54 FAMILY MEMBER"/>
    <property type="match status" value="1"/>
</dbReference>
<feature type="compositionally biased region" description="Acidic residues" evidence="11">
    <location>
        <begin position="220"/>
        <end position="232"/>
    </location>
</feature>
<dbReference type="Proteomes" id="UP000094236">
    <property type="component" value="Unassembled WGS sequence"/>
</dbReference>
<evidence type="ECO:0000313" key="15">
    <source>
        <dbReference type="Proteomes" id="UP000094236"/>
    </source>
</evidence>
<reference evidence="15" key="1">
    <citation type="submission" date="2016-05" db="EMBL/GenBank/DDBJ databases">
        <title>Comparative genomics of biotechnologically important yeasts.</title>
        <authorList>
            <consortium name="DOE Joint Genome Institute"/>
            <person name="Riley R."/>
            <person name="Haridas S."/>
            <person name="Wolfe K.H."/>
            <person name="Lopes M.R."/>
            <person name="Hittinger C.T."/>
            <person name="Goker M."/>
            <person name="Salamov A."/>
            <person name="Wisecaver J."/>
            <person name="Long T.M."/>
            <person name="Aerts A.L."/>
            <person name="Barry K."/>
            <person name="Choi C."/>
            <person name="Clum A."/>
            <person name="Coughlan A.Y."/>
            <person name="Deshpande S."/>
            <person name="Douglass A.P."/>
            <person name="Hanson S.J."/>
            <person name="Klenk H.-P."/>
            <person name="Labutti K."/>
            <person name="Lapidus A."/>
            <person name="Lindquist E."/>
            <person name="Lipzen A."/>
            <person name="Meier-Kolthoff J.P."/>
            <person name="Ohm R.A."/>
            <person name="Otillar R.P."/>
            <person name="Pangilinan J."/>
            <person name="Peng Y."/>
            <person name="Rokas A."/>
            <person name="Rosa C.A."/>
            <person name="Scheuner C."/>
            <person name="Sibirny A.A."/>
            <person name="Slot J.C."/>
            <person name="Stielow J.B."/>
            <person name="Sun H."/>
            <person name="Kurtzman C.P."/>
            <person name="Blackwell M."/>
            <person name="Grigoriev I.V."/>
            <person name="Jeffries T.W."/>
        </authorList>
    </citation>
    <scope>NUCLEOTIDE SEQUENCE [LARGE SCALE GENOMIC DNA]</scope>
    <source>
        <strain evidence="15">NRRL Y-2460</strain>
    </source>
</reference>
<dbReference type="STRING" id="669874.A0A1E4TZ95"/>
<dbReference type="GO" id="GO:0005634">
    <property type="term" value="C:nucleus"/>
    <property type="evidence" value="ECO:0007669"/>
    <property type="project" value="TreeGrafter"/>
</dbReference>
<keyword evidence="8" id="KW-0238">DNA-binding</keyword>
<dbReference type="PROSITE" id="PS51192">
    <property type="entry name" value="HELICASE_ATP_BIND_1"/>
    <property type="match status" value="1"/>
</dbReference>
<sequence>MSESGIYSKSNDIGDEQGASSSHDQNEENDNHQGNEEEEEEILEGPSSALQSLGVRLVEQDSLERKVAEDADKQMLLKDDELDQKRLKKTSDSYDKLLKRIDNLRTKLNDPKTRISEKENIRKDIRWLQDEDLAAIVKDLKEIQDRINKRKITTQVALSERANSSQDVSAVQLPSETRKEFLIRTGKTTAFGTFNAFTEEQTANNGHMDHQILRSPGLGDEAEEKAADDERDDDYHYNDEDDLTDELPKKLSKKRKRSSIEEEGEDEDDNDDEDFELSDFKIETTSSNTRKSSKKMAKIEKSQKLSFDEEYRNIDDGDENFYQRRLNDWVSRRSALRLKKHPEEPVDQITEEWFKPHPTIPDAVLNGEFKVPGDIYPSLFDYQKTGVQWLWELYSQKTGGIIGDEMGLGKTIQVISFLAGLHYSGKLNKPILIVCPATVLTQWCNEFHRWWPPLRTMILHSIGTGMSAKKIVEDDEYLEKMLEIEDFEEGKSINSKNSQMNAKEIVDRVVEKGHVLITTYVGLRIYAKHILPQRWGYVVLDEGHKIRNPNSDISLTCKQLKSHNRVILSGTPIQNNLVELWSLFDFIFPGRLGTLPVFQAQFSIPINIGGYANATNVQVQAGYKCAVILRDLISPYLLRRVKADVAKDLPAKNEMVLFCKLTKYQQNLYENFLHSEEMASVLEGKRKVLHGVDILRKICNHPDLVEFGKDKSKRLTNFGSAAKSGKMQVVKTLIEVWRKESSKILIFSQTRQMLDILEKFINTLNISKNDENEKFAYLRMDGTTPIGVRQSLVDRFNEDSNINIFLLTTRVGGLGVNLTGANRVIIYDPDWNPSTDVQARERAWRLGQKKDVTIYRLMIAGSIEEKIYHRQIFKQFLTNKILKDPKQRRFFKMNDLHDLFTLGDQNERGTETGDMFNGTEVNFEGDKQRISRKLVRDRKTINENSNKDEDDFIQVAQITGVSGLEKLQGDPTENKTKREDDERLMEDLFSSSGVHSALAHDSIMDSSRPETLLIEREATRIAEAASKMLRDSRKQIRRAKVGTPTFTGKFGTAGRSTNNPNYRSNVSSLSSSSILQNIKAKKELEEKRESETSKIFGRKTPLASRAPSPMIREYSGSSSDFSVNNNNNNNNNNNTEELALAENSIFTNIDKNDFISRIRDYLSTKKEGEISSSYEILTHLKLTLKNKQDMYIVRSMLKSICDWNSNRKGWVLKEEFK</sequence>
<dbReference type="Pfam" id="PF25875">
    <property type="entry name" value="WHD_Rad26_CSB"/>
    <property type="match status" value="1"/>
</dbReference>
<dbReference type="GO" id="GO:0016787">
    <property type="term" value="F:hydrolase activity"/>
    <property type="evidence" value="ECO:0007669"/>
    <property type="project" value="UniProtKB-KW"/>
</dbReference>
<evidence type="ECO:0008006" key="16">
    <source>
        <dbReference type="Google" id="ProtNLM"/>
    </source>
</evidence>
<dbReference type="GO" id="GO:0005524">
    <property type="term" value="F:ATP binding"/>
    <property type="evidence" value="ECO:0007669"/>
    <property type="project" value="InterPro"/>
</dbReference>
<keyword evidence="10" id="KW-0539">Nucleus</keyword>
<gene>
    <name evidence="14" type="ORF">PACTADRAFT_48830</name>
</gene>
<dbReference type="OrthoDB" id="413460at2759"/>
<feature type="compositionally biased region" description="Basic and acidic residues" evidence="11">
    <location>
        <begin position="1082"/>
        <end position="1092"/>
    </location>
</feature>
<feature type="compositionally biased region" description="Polar residues" evidence="11">
    <location>
        <begin position="1054"/>
        <end position="1063"/>
    </location>
</feature>
<dbReference type="FunFam" id="3.40.50.10810:FF:000039">
    <property type="entry name" value="DNA repair protein Rhp26/Rad26"/>
    <property type="match status" value="1"/>
</dbReference>
<feature type="region of interest" description="Disordered" evidence="11">
    <location>
        <begin position="1047"/>
        <end position="1070"/>
    </location>
</feature>
<evidence type="ECO:0000256" key="2">
    <source>
        <dbReference type="ARBA" id="ARBA00007025"/>
    </source>
</evidence>
<organism evidence="14 15">
    <name type="scientific">Pachysolen tannophilus NRRL Y-2460</name>
    <dbReference type="NCBI Taxonomy" id="669874"/>
    <lineage>
        <taxon>Eukaryota</taxon>
        <taxon>Fungi</taxon>
        <taxon>Dikarya</taxon>
        <taxon>Ascomycota</taxon>
        <taxon>Saccharomycotina</taxon>
        <taxon>Pichiomycetes</taxon>
        <taxon>Pachysolenaceae</taxon>
        <taxon>Pachysolen</taxon>
    </lineage>
</organism>
<dbReference type="InterPro" id="IPR049730">
    <property type="entry name" value="SNF2/RAD54-like_C"/>
</dbReference>
<dbReference type="EMBL" id="KV454012">
    <property type="protein sequence ID" value="ODV97065.1"/>
    <property type="molecule type" value="Genomic_DNA"/>
</dbReference>
<keyword evidence="4" id="KW-0227">DNA damage</keyword>
<keyword evidence="7" id="KW-0067">ATP-binding</keyword>
<dbReference type="InterPro" id="IPR050496">
    <property type="entry name" value="SNF2_RAD54_helicase_repair"/>
</dbReference>
<evidence type="ECO:0000256" key="4">
    <source>
        <dbReference type="ARBA" id="ARBA00022763"/>
    </source>
</evidence>
<evidence type="ECO:0000256" key="11">
    <source>
        <dbReference type="SAM" id="MobiDB-lite"/>
    </source>
</evidence>
<evidence type="ECO:0000256" key="6">
    <source>
        <dbReference type="ARBA" id="ARBA00022806"/>
    </source>
</evidence>
<feature type="domain" description="Helicase ATP-binding" evidence="12">
    <location>
        <begin position="391"/>
        <end position="590"/>
    </location>
</feature>
<feature type="compositionally biased region" description="Basic and acidic residues" evidence="11">
    <location>
        <begin position="24"/>
        <end position="35"/>
    </location>
</feature>
<dbReference type="SMART" id="SM00487">
    <property type="entry name" value="DEXDc"/>
    <property type="match status" value="1"/>
</dbReference>
<evidence type="ECO:0000256" key="9">
    <source>
        <dbReference type="ARBA" id="ARBA00023204"/>
    </source>
</evidence>
<comment type="subcellular location">
    <subcellularLocation>
        <location evidence="1">Nucleus</location>
    </subcellularLocation>
</comment>
<dbReference type="InterPro" id="IPR038718">
    <property type="entry name" value="SNF2-like_sf"/>
</dbReference>
<comment type="similarity">
    <text evidence="2">Belongs to the SNF2/RAD54 helicase family.</text>
</comment>
<dbReference type="PANTHER" id="PTHR45629:SF7">
    <property type="entry name" value="DNA EXCISION REPAIR PROTEIN ERCC-6-RELATED"/>
    <property type="match status" value="1"/>
</dbReference>
<dbReference type="SMART" id="SM00490">
    <property type="entry name" value="HELICc"/>
    <property type="match status" value="1"/>
</dbReference>
<keyword evidence="6" id="KW-0347">Helicase</keyword>
<dbReference type="CDD" id="cd18000">
    <property type="entry name" value="DEXHc_ERCC6"/>
    <property type="match status" value="1"/>
</dbReference>
<dbReference type="SUPFAM" id="SSF52540">
    <property type="entry name" value="P-loop containing nucleoside triphosphate hydrolases"/>
    <property type="match status" value="2"/>
</dbReference>
<feature type="domain" description="Helicase C-terminal" evidence="13">
    <location>
        <begin position="729"/>
        <end position="897"/>
    </location>
</feature>
<protein>
    <recommendedName>
        <fullName evidence="16">DNA repair and recombination protein RAD26</fullName>
    </recommendedName>
</protein>
<dbReference type="GO" id="GO:0006357">
    <property type="term" value="P:regulation of transcription by RNA polymerase II"/>
    <property type="evidence" value="ECO:0007669"/>
    <property type="project" value="EnsemblFungi"/>
</dbReference>
<dbReference type="InterPro" id="IPR058951">
    <property type="entry name" value="WHD_Rad26_CSB-like"/>
</dbReference>
<evidence type="ECO:0000256" key="10">
    <source>
        <dbReference type="ARBA" id="ARBA00023242"/>
    </source>
</evidence>
<dbReference type="GO" id="GO:0008094">
    <property type="term" value="F:ATP-dependent activity, acting on DNA"/>
    <property type="evidence" value="ECO:0007669"/>
    <property type="project" value="EnsemblFungi"/>
</dbReference>
<feature type="region of interest" description="Disordered" evidence="11">
    <location>
        <begin position="1"/>
        <end position="51"/>
    </location>
</feature>
<evidence type="ECO:0000256" key="3">
    <source>
        <dbReference type="ARBA" id="ARBA00022741"/>
    </source>
</evidence>
<dbReference type="Pfam" id="PF00176">
    <property type="entry name" value="SNF2-rel_dom"/>
    <property type="match status" value="1"/>
</dbReference>
<evidence type="ECO:0000256" key="7">
    <source>
        <dbReference type="ARBA" id="ARBA00022840"/>
    </source>
</evidence>
<keyword evidence="5" id="KW-0378">Hydrolase</keyword>
<keyword evidence="3" id="KW-0547">Nucleotide-binding</keyword>
<evidence type="ECO:0000259" key="12">
    <source>
        <dbReference type="PROSITE" id="PS51192"/>
    </source>
</evidence>
<dbReference type="InterPro" id="IPR027417">
    <property type="entry name" value="P-loop_NTPase"/>
</dbReference>
<evidence type="ECO:0000259" key="13">
    <source>
        <dbReference type="PROSITE" id="PS51194"/>
    </source>
</evidence>
<feature type="region of interest" description="Disordered" evidence="11">
    <location>
        <begin position="201"/>
        <end position="295"/>
    </location>
</feature>
<dbReference type="InterPro" id="IPR001650">
    <property type="entry name" value="Helicase_C-like"/>
</dbReference>
<dbReference type="GO" id="GO:0006283">
    <property type="term" value="P:transcription-coupled nucleotide-excision repair"/>
    <property type="evidence" value="ECO:0007669"/>
    <property type="project" value="EnsemblFungi"/>
</dbReference>
<evidence type="ECO:0000256" key="5">
    <source>
        <dbReference type="ARBA" id="ARBA00022801"/>
    </source>
</evidence>
<dbReference type="GO" id="GO:0061635">
    <property type="term" value="P:regulation of protein complex stability"/>
    <property type="evidence" value="ECO:0007669"/>
    <property type="project" value="EnsemblFungi"/>
</dbReference>
<dbReference type="GO" id="GO:0000785">
    <property type="term" value="C:chromatin"/>
    <property type="evidence" value="ECO:0007669"/>
    <property type="project" value="EnsemblFungi"/>
</dbReference>
<dbReference type="Gene3D" id="3.40.50.10810">
    <property type="entry name" value="Tandem AAA-ATPase domain"/>
    <property type="match status" value="1"/>
</dbReference>
<dbReference type="Pfam" id="PF00271">
    <property type="entry name" value="Helicase_C"/>
    <property type="match status" value="1"/>
</dbReference>
<evidence type="ECO:0000256" key="8">
    <source>
        <dbReference type="ARBA" id="ARBA00023125"/>
    </source>
</evidence>
<dbReference type="InterPro" id="IPR000330">
    <property type="entry name" value="SNF2_N"/>
</dbReference>
<dbReference type="Gene3D" id="3.40.50.300">
    <property type="entry name" value="P-loop containing nucleotide triphosphate hydrolases"/>
    <property type="match status" value="1"/>
</dbReference>
<feature type="compositionally biased region" description="Polar residues" evidence="11">
    <location>
        <begin position="1"/>
        <end position="11"/>
    </location>
</feature>